<evidence type="ECO:0000256" key="4">
    <source>
        <dbReference type="ARBA" id="ARBA00022525"/>
    </source>
</evidence>
<feature type="domain" description="Flagellar basal-body/hook protein C-terminal" evidence="8">
    <location>
        <begin position="614"/>
        <end position="652"/>
    </location>
</feature>
<dbReference type="GO" id="GO:0005198">
    <property type="term" value="F:structural molecule activity"/>
    <property type="evidence" value="ECO:0007669"/>
    <property type="project" value="InterPro"/>
</dbReference>
<dbReference type="NCBIfam" id="TIGR02492">
    <property type="entry name" value="flgK_ends"/>
    <property type="match status" value="1"/>
</dbReference>
<dbReference type="Pfam" id="PF21158">
    <property type="entry name" value="flgK_1st_1"/>
    <property type="match status" value="1"/>
</dbReference>
<dbReference type="GO" id="GO:0009424">
    <property type="term" value="C:bacterial-type flagellum hook"/>
    <property type="evidence" value="ECO:0007669"/>
    <property type="project" value="InterPro"/>
</dbReference>
<dbReference type="Pfam" id="PF22638">
    <property type="entry name" value="FlgK_D1"/>
    <property type="match status" value="1"/>
</dbReference>
<feature type="domain" description="Flagellar hook-associated protein FlgK helical" evidence="10">
    <location>
        <begin position="92"/>
        <end position="324"/>
    </location>
</feature>
<evidence type="ECO:0000256" key="5">
    <source>
        <dbReference type="ARBA" id="ARBA00023143"/>
    </source>
</evidence>
<keyword evidence="4" id="KW-0964">Secreted</keyword>
<dbReference type="InterPro" id="IPR002371">
    <property type="entry name" value="FlgK"/>
</dbReference>
<dbReference type="SUPFAM" id="SSF64518">
    <property type="entry name" value="Phase 1 flagellin"/>
    <property type="match status" value="1"/>
</dbReference>
<evidence type="ECO:0000259" key="10">
    <source>
        <dbReference type="Pfam" id="PF22638"/>
    </source>
</evidence>
<accession>A0A0F9XTB1</accession>
<proteinExistence type="inferred from homology"/>
<dbReference type="AlphaFoldDB" id="A0A0F9XTB1"/>
<sequence length="655" mass="68684">MADLFGIGLSGLKSAQTQLSVTGQNISNVNTPGYTRQTAVQASQVPSLTGAGYLGNGSKVVDVDRIYNQFLTNQVRSSTSSNAEVNAFQSQMEQLNTLVSGAATGITPGLQNYFDALQTAIEDPSNLPARQLFLSEAEGLASRFNTVQSSLAGQNQFIGQQMSTLADQASRLATSVAQYNDSIAKAAANGAQPNDLLDARDEAVRQLSELVGITVVPQDDNQINVFVGSGQPLVVGNQASTLAVRPGASDPSRVDIVLKSGGSTQDITSLVSGGELGGLMRYREDVLDQALNAIGRLSLSIADESNKQLGQGLDLNGNAGSLLFNDINNEALVDGRSRARVNNTDPNAKLDILISDTSQLSTSDYEVVFSSATEFTVRRTSDDKVSGPYNLGGAPPPELDGFTIELDSGSITSGDRFLLTPTRYAAANIDVVMQEPQELAFAAPASSDASLDNRGTGSITQPTLTSGPTPIDPAALQTLLPVDLSYDSATGELTSSSGTLNPSPLVISPGQNNSVELTVGGYTFSMSMSGTPKDGDTFTLNFNTGVADNRNALVMSELQSAKVLGKANGADGLSFVDGYGDLVQRVATYTAQARTDSESSAAVLQQATNNRDSVSAVSLDEEAANLIKFEQYYNASAQVIQVARSLFDTLLSSIR</sequence>
<evidence type="ECO:0000259" key="7">
    <source>
        <dbReference type="Pfam" id="PF00460"/>
    </source>
</evidence>
<organism evidence="11">
    <name type="scientific">marine sediment metagenome</name>
    <dbReference type="NCBI Taxonomy" id="412755"/>
    <lineage>
        <taxon>unclassified sequences</taxon>
        <taxon>metagenomes</taxon>
        <taxon>ecological metagenomes</taxon>
    </lineage>
</organism>
<dbReference type="PANTHER" id="PTHR30033:SF1">
    <property type="entry name" value="FLAGELLAR HOOK-ASSOCIATED PROTEIN 1"/>
    <property type="match status" value="1"/>
</dbReference>
<comment type="similarity">
    <text evidence="3">Belongs to the flagella basal body rod proteins family.</text>
</comment>
<dbReference type="InterPro" id="IPR053927">
    <property type="entry name" value="FlgK_helical"/>
</dbReference>
<evidence type="ECO:0000256" key="3">
    <source>
        <dbReference type="ARBA" id="ARBA00009677"/>
    </source>
</evidence>
<feature type="domain" description="Flagellar basal body rod protein N-terminal" evidence="7">
    <location>
        <begin position="8"/>
        <end position="35"/>
    </location>
</feature>
<protein>
    <recommendedName>
        <fullName evidence="12">Flagellar basal-body/hook protein C-terminal domain-containing protein</fullName>
    </recommendedName>
</protein>
<dbReference type="EMBL" id="LAZR01000070">
    <property type="protein sequence ID" value="KKN95498.1"/>
    <property type="molecule type" value="Genomic_DNA"/>
</dbReference>
<gene>
    <name evidence="11" type="ORF">LCGC14_0177430</name>
</gene>
<dbReference type="GO" id="GO:0005576">
    <property type="term" value="C:extracellular region"/>
    <property type="evidence" value="ECO:0007669"/>
    <property type="project" value="UniProtKB-SubCell"/>
</dbReference>
<evidence type="ECO:0000256" key="2">
    <source>
        <dbReference type="ARBA" id="ARBA00004613"/>
    </source>
</evidence>
<dbReference type="GO" id="GO:0044780">
    <property type="term" value="P:bacterial-type flagellum assembly"/>
    <property type="evidence" value="ECO:0007669"/>
    <property type="project" value="InterPro"/>
</dbReference>
<evidence type="ECO:0008006" key="12">
    <source>
        <dbReference type="Google" id="ProtNLM"/>
    </source>
</evidence>
<dbReference type="InterPro" id="IPR010930">
    <property type="entry name" value="Flg_bb/hook_C_dom"/>
</dbReference>
<comment type="caution">
    <text evidence="11">The sequence shown here is derived from an EMBL/GenBank/DDBJ whole genome shotgun (WGS) entry which is preliminary data.</text>
</comment>
<dbReference type="Pfam" id="PF06429">
    <property type="entry name" value="Flg_bbr_C"/>
    <property type="match status" value="1"/>
</dbReference>
<evidence type="ECO:0000259" key="9">
    <source>
        <dbReference type="Pfam" id="PF21158"/>
    </source>
</evidence>
<dbReference type="InterPro" id="IPR001444">
    <property type="entry name" value="Flag_bb_rod_N"/>
</dbReference>
<comment type="subcellular location">
    <subcellularLocation>
        <location evidence="1">Bacterial flagellum</location>
    </subcellularLocation>
    <subcellularLocation>
        <location evidence="2">Secreted</location>
    </subcellularLocation>
</comment>
<dbReference type="PRINTS" id="PR01005">
    <property type="entry name" value="FLGHOOKAP1"/>
</dbReference>
<dbReference type="PANTHER" id="PTHR30033">
    <property type="entry name" value="FLAGELLAR HOOK-ASSOCIATED PROTEIN 1"/>
    <property type="match status" value="1"/>
</dbReference>
<evidence type="ECO:0000256" key="6">
    <source>
        <dbReference type="SAM" id="MobiDB-lite"/>
    </source>
</evidence>
<keyword evidence="5" id="KW-0975">Bacterial flagellum</keyword>
<dbReference type="Pfam" id="PF00460">
    <property type="entry name" value="Flg_bb_rod"/>
    <property type="match status" value="1"/>
</dbReference>
<feature type="compositionally biased region" description="Polar residues" evidence="6">
    <location>
        <begin position="447"/>
        <end position="468"/>
    </location>
</feature>
<evidence type="ECO:0000256" key="1">
    <source>
        <dbReference type="ARBA" id="ARBA00004365"/>
    </source>
</evidence>
<name>A0A0F9XTB1_9ZZZZ</name>
<evidence type="ECO:0000259" key="8">
    <source>
        <dbReference type="Pfam" id="PF06429"/>
    </source>
</evidence>
<dbReference type="InterPro" id="IPR049119">
    <property type="entry name" value="FlgK_D2-like"/>
</dbReference>
<evidence type="ECO:0000313" key="11">
    <source>
        <dbReference type="EMBL" id="KKN95498.1"/>
    </source>
</evidence>
<feature type="region of interest" description="Disordered" evidence="6">
    <location>
        <begin position="446"/>
        <end position="470"/>
    </location>
</feature>
<feature type="domain" description="Flagellar hook-associated protein 1 D2-like" evidence="9">
    <location>
        <begin position="342"/>
        <end position="421"/>
    </location>
</feature>
<reference evidence="11" key="1">
    <citation type="journal article" date="2015" name="Nature">
        <title>Complex archaea that bridge the gap between prokaryotes and eukaryotes.</title>
        <authorList>
            <person name="Spang A."/>
            <person name="Saw J.H."/>
            <person name="Jorgensen S.L."/>
            <person name="Zaremba-Niedzwiedzka K."/>
            <person name="Martijn J."/>
            <person name="Lind A.E."/>
            <person name="van Eijk R."/>
            <person name="Schleper C."/>
            <person name="Guy L."/>
            <person name="Ettema T.J."/>
        </authorList>
    </citation>
    <scope>NUCLEOTIDE SEQUENCE</scope>
</reference>